<accession>A0A642V6V7</accession>
<dbReference type="Pfam" id="PF08316">
    <property type="entry name" value="Pal1"/>
    <property type="match status" value="1"/>
</dbReference>
<evidence type="ECO:0000313" key="2">
    <source>
        <dbReference type="EMBL" id="KAA8915417.1"/>
    </source>
</evidence>
<feature type="compositionally biased region" description="Basic and acidic residues" evidence="1">
    <location>
        <begin position="267"/>
        <end position="292"/>
    </location>
</feature>
<dbReference type="EMBL" id="SWFS01000164">
    <property type="protein sequence ID" value="KAA8915417.1"/>
    <property type="molecule type" value="Genomic_DNA"/>
</dbReference>
<feature type="compositionally biased region" description="Basic residues" evidence="1">
    <location>
        <begin position="82"/>
        <end position="98"/>
    </location>
</feature>
<dbReference type="AlphaFoldDB" id="A0A642V6V7"/>
<feature type="compositionally biased region" description="Polar residues" evidence="1">
    <location>
        <begin position="227"/>
        <end position="236"/>
    </location>
</feature>
<dbReference type="OrthoDB" id="5352132at2759"/>
<dbReference type="PANTHER" id="PTHR28307:SF2">
    <property type="entry name" value="PROTEIN PAL1"/>
    <property type="match status" value="1"/>
</dbReference>
<evidence type="ECO:0000313" key="3">
    <source>
        <dbReference type="Proteomes" id="UP000761534"/>
    </source>
</evidence>
<comment type="caution">
    <text evidence="2">The sequence shown here is derived from an EMBL/GenBank/DDBJ whole genome shotgun (WGS) entry which is preliminary data.</text>
</comment>
<evidence type="ECO:0000256" key="1">
    <source>
        <dbReference type="SAM" id="MobiDB-lite"/>
    </source>
</evidence>
<feature type="region of interest" description="Disordered" evidence="1">
    <location>
        <begin position="180"/>
        <end position="336"/>
    </location>
</feature>
<feature type="compositionally biased region" description="Low complexity" evidence="1">
    <location>
        <begin position="183"/>
        <end position="196"/>
    </location>
</feature>
<feature type="region of interest" description="Disordered" evidence="1">
    <location>
        <begin position="123"/>
        <end position="160"/>
    </location>
</feature>
<proteinExistence type="predicted"/>
<sequence>MTIETKRAPPPPPPQPRSSSLRYNNTISAPRGGETGGLNVQKTRAAAPPVPPASTKPGRGRSNSDSSAMDVPVVREKERREKPHRHKSEKKHRSKKKVHTDTIDKLDVTGFFGPGSFHHDGPFDACNPHRNKVKNKGPMSAFPVNSANNQLGGADPNKDKYATENRILCRDVDEAYLDYSRKGNNGTPTNGGSSQGAFNPSAKTDPVHGDLTWGLGSSTFLDGAPASKSTISQSQADAGVGAGGLGRKKSLVQRLRGGNGPGPTPPPREHQPHPQPPRRTDHSDPTTRHTSLDDEPALAPPRKGSDPAAEPSPPAGNGLLRRVKSLKVGSRRRAPS</sequence>
<keyword evidence="3" id="KW-1185">Reference proteome</keyword>
<reference evidence="2" key="1">
    <citation type="journal article" date="2019" name="G3 (Bethesda)">
        <title>Genome Assemblies of Two Rare Opportunistic Yeast Pathogens: Diutina rugosa (syn. Candida rugosa) and Trichomonascus ciferrii (syn. Candida ciferrii).</title>
        <authorList>
            <person name="Mixao V."/>
            <person name="Saus E."/>
            <person name="Hansen A.P."/>
            <person name="Lass-Florl C."/>
            <person name="Gabaldon T."/>
        </authorList>
    </citation>
    <scope>NUCLEOTIDE SEQUENCE</scope>
    <source>
        <strain evidence="2">CBS 4856</strain>
    </source>
</reference>
<feature type="compositionally biased region" description="Basic residues" evidence="1">
    <location>
        <begin position="321"/>
        <end position="336"/>
    </location>
</feature>
<dbReference type="InterPro" id="IPR013226">
    <property type="entry name" value="Pal1"/>
</dbReference>
<dbReference type="Proteomes" id="UP000761534">
    <property type="component" value="Unassembled WGS sequence"/>
</dbReference>
<dbReference type="GO" id="GO:0005737">
    <property type="term" value="C:cytoplasm"/>
    <property type="evidence" value="ECO:0007669"/>
    <property type="project" value="TreeGrafter"/>
</dbReference>
<dbReference type="VEuPathDB" id="FungiDB:TRICI_002407"/>
<name>A0A642V6V7_9ASCO</name>
<evidence type="ECO:0008006" key="4">
    <source>
        <dbReference type="Google" id="ProtNLM"/>
    </source>
</evidence>
<dbReference type="PANTHER" id="PTHR28307">
    <property type="entry name" value="PROTEIN PAL1"/>
    <property type="match status" value="1"/>
</dbReference>
<protein>
    <recommendedName>
        <fullName evidence="4">Pal1 cell morphology protein</fullName>
    </recommendedName>
</protein>
<feature type="compositionally biased region" description="Polar residues" evidence="1">
    <location>
        <begin position="17"/>
        <end position="28"/>
    </location>
</feature>
<gene>
    <name evidence="2" type="ORF">TRICI_002407</name>
</gene>
<organism evidence="2 3">
    <name type="scientific">Trichomonascus ciferrii</name>
    <dbReference type="NCBI Taxonomy" id="44093"/>
    <lineage>
        <taxon>Eukaryota</taxon>
        <taxon>Fungi</taxon>
        <taxon>Dikarya</taxon>
        <taxon>Ascomycota</taxon>
        <taxon>Saccharomycotina</taxon>
        <taxon>Dipodascomycetes</taxon>
        <taxon>Dipodascales</taxon>
        <taxon>Trichomonascaceae</taxon>
        <taxon>Trichomonascus</taxon>
        <taxon>Trichomonascus ciferrii complex</taxon>
    </lineage>
</organism>
<feature type="region of interest" description="Disordered" evidence="1">
    <location>
        <begin position="1"/>
        <end position="102"/>
    </location>
</feature>